<proteinExistence type="predicted"/>
<accession>A0ABX7GV51</accession>
<feature type="transmembrane region" description="Helical" evidence="3">
    <location>
        <begin position="43"/>
        <end position="63"/>
    </location>
</feature>
<dbReference type="RefSeq" id="WP_188797114.1">
    <property type="nucleotide sequence ID" value="NZ_BMIZ01000001.1"/>
</dbReference>
<dbReference type="SMART" id="SM00869">
    <property type="entry name" value="Autotransporter"/>
    <property type="match status" value="1"/>
</dbReference>
<dbReference type="SUPFAM" id="SSF51126">
    <property type="entry name" value="Pectin lyase-like"/>
    <property type="match status" value="6"/>
</dbReference>
<evidence type="ECO:0000256" key="2">
    <source>
        <dbReference type="SAM" id="MobiDB-lite"/>
    </source>
</evidence>
<keyword evidence="3" id="KW-0472">Membrane</keyword>
<evidence type="ECO:0000313" key="6">
    <source>
        <dbReference type="Proteomes" id="UP000663181"/>
    </source>
</evidence>
<dbReference type="InterPro" id="IPR024973">
    <property type="entry name" value="ESPR"/>
</dbReference>
<dbReference type="Gene3D" id="2.160.20.20">
    <property type="match status" value="4"/>
</dbReference>
<evidence type="ECO:0000256" key="1">
    <source>
        <dbReference type="ARBA" id="ARBA00022729"/>
    </source>
</evidence>
<dbReference type="NCBIfam" id="TIGR02601">
    <property type="entry name" value="autotrns_rpt"/>
    <property type="match status" value="13"/>
</dbReference>
<dbReference type="PROSITE" id="PS51208">
    <property type="entry name" value="AUTOTRANSPORTER"/>
    <property type="match status" value="1"/>
</dbReference>
<feature type="domain" description="Autotransporter" evidence="4">
    <location>
        <begin position="3231"/>
        <end position="3507"/>
    </location>
</feature>
<dbReference type="EMBL" id="CP064030">
    <property type="protein sequence ID" value="QRN54291.1"/>
    <property type="molecule type" value="Genomic_DNA"/>
</dbReference>
<dbReference type="Pfam" id="PF12951">
    <property type="entry name" value="PATR"/>
    <property type="match status" value="21"/>
</dbReference>
<name>A0ABX7GV51_9GAMM</name>
<dbReference type="InterPro" id="IPR006626">
    <property type="entry name" value="PbH1"/>
</dbReference>
<dbReference type="InterPro" id="IPR036709">
    <property type="entry name" value="Autotransporte_beta_dom_sf"/>
</dbReference>
<feature type="region of interest" description="Disordered" evidence="2">
    <location>
        <begin position="344"/>
        <end position="363"/>
    </location>
</feature>
<organism evidence="5 6">
    <name type="scientific">Dyella caseinilytica</name>
    <dbReference type="NCBI Taxonomy" id="1849581"/>
    <lineage>
        <taxon>Bacteria</taxon>
        <taxon>Pseudomonadati</taxon>
        <taxon>Pseudomonadota</taxon>
        <taxon>Gammaproteobacteria</taxon>
        <taxon>Lysobacterales</taxon>
        <taxon>Rhodanobacteraceae</taxon>
        <taxon>Dyella</taxon>
    </lineage>
</organism>
<keyword evidence="6" id="KW-1185">Reference proteome</keyword>
<dbReference type="SUPFAM" id="SSF103515">
    <property type="entry name" value="Autotransporter"/>
    <property type="match status" value="1"/>
</dbReference>
<dbReference type="Proteomes" id="UP000663181">
    <property type="component" value="Chromosome"/>
</dbReference>
<dbReference type="InterPro" id="IPR005546">
    <property type="entry name" value="Autotransporte_beta"/>
</dbReference>
<dbReference type="InterPro" id="IPR013425">
    <property type="entry name" value="Autotrns_rpt"/>
</dbReference>
<dbReference type="InterPro" id="IPR012332">
    <property type="entry name" value="Autotransporter_pectin_lyase_C"/>
</dbReference>
<keyword evidence="3" id="KW-1133">Transmembrane helix</keyword>
<evidence type="ECO:0000256" key="3">
    <source>
        <dbReference type="SAM" id="Phobius"/>
    </source>
</evidence>
<keyword evidence="1" id="KW-0732">Signal</keyword>
<keyword evidence="3" id="KW-0812">Transmembrane</keyword>
<dbReference type="SMART" id="SM00710">
    <property type="entry name" value="PbH1"/>
    <property type="match status" value="11"/>
</dbReference>
<evidence type="ECO:0000259" key="4">
    <source>
        <dbReference type="PROSITE" id="PS51208"/>
    </source>
</evidence>
<reference evidence="5 6" key="1">
    <citation type="submission" date="2020-10" db="EMBL/GenBank/DDBJ databases">
        <title>Phylogeny of dyella-like bacteria.</title>
        <authorList>
            <person name="Fu J."/>
        </authorList>
    </citation>
    <scope>NUCLEOTIDE SEQUENCE [LARGE SCALE GENOMIC DNA]</scope>
    <source>
        <strain evidence="5 6">DHOB09</strain>
    </source>
</reference>
<sequence>MNHIYRLVWNRALGTVQVASELAHAPRGGAQSTSDTPLPRNRALAMACAAALGLVLSFTPVLAAANCTLIASVTGTAGTAGSAGTNSLNGGKGGDGTNGGDAAAAGSSQALCISTGSQVVGGIGGTAGVGGDGSGTAGGGPGIGGNGGNGGNGGYGIRGTGAFQLGNDGSITGGAGGNGGGGGEGVHGYSGNGGNGGAGGTALSGTGFTLTTTGTITGGAGGMGGHAGFHDPHWGNAGTGGQGGAAINSTGTSNIFNSGSIVGGAGGLGGEGYNGIGLGGTGGAGVTGSGFVFYNAGSIAGGAGGRGGYAFVNGTSGNGGTGGAGILGSNLAITNVGSISGGQAGAAGNSANQKTPGEPGTSGDAVHFTGGSNTLTLLSGSVLNGAVEIDSGSTANIDANAAGLDLTGGTLGSNALIVNGAANVYVNTPTFTISGNISGSGTLTIADTGNAITLGAVNIGALNSNVSTTLDNNVTSNGGGQNFNNAVSITNNVTLSDNQNGNIGFGSTIDGSYDLTISTAGMSTFEGAVGSTAALNNITVTSGGIDLNQSWNISGTATLTSSGEIAEASNAALSANLLSGSSTGSTTLDTNTNAIQQIGSFSANGFSLVNGQNLAVINDSTLDGGAGGVSLSTTGGNISVNQGATVTGANITLSPNGFTDLFGTLSSSGTITSNSLLQVETGSAIVGNLANIGGISFVNSTSIPLAGVISGGGDVTLQSGSNVAFQGVNTYTGATVLNGGNLVLSGSGSIAMSNSVLVGSSSTLDISGTDSGASITTLAGGGNVMLGGQTLTLTSAQDDTYQGIMSGTGSFVLLGGTEIFAGANTYTGGTTIDSGSTLQLGSGGTSGSVVGDITDNGTLVFNRSDALTFAGTIDGNGNLVQQGSGTLILTGADAYASGTTITGGTLQIGNGGTAGSITGDVIDNGTLVFNHSDTVTFSNNLTGSGSLVQQGSGTLTLTGNNAFSGGVQINAGTLTLDSNGALGTGAVSMASGTTVTFATQGLSVANNFSLSSAANFDVANGQTGTITGVISDGSTAGLLQKTDGGTLVLAGANLYSGGTTISGGALSVSSDGNLGAATGAVTLDGGTLQINGNTYTGTNRTINLTSNGGVIDIADATNAFTVSQSISSNGHLDVSGAGTLLLTGNDRFGGGITIDNGSLQIGNGGSSGAITSDIVDNGTLVFNESNGVQYSNAISGNGNLIQQGAGTLILYGSNSSAFTGTTTVANGTLQVGDSPANNATLGGNVIVNTGATLGGFGTIGGNVTVQSGGNVTPGSTTGTLTVNGNFTAAPSSVLNLFLGAPGANFQTFGTGTNMQVNGNLTLNGLTLNVTNVGNLGAGIYNVFIYGGTLNESNGGITLDSTPAGQTVALQNLTASKQINLIDTTGLTMDVWNANGQASATQMGGGSGIWSTTSQMWTDTKGDTPNVAMQPQPGFAVFGGTAGTVTVDDSSSQVIATGMQFFTNGYVLNGDALTLIAQSGSNPATINVGDGTTASASTTATINNVLMGNSGLVKTDYGTLILAGVDTYSGNTAIQQGTLALAGSGSIANTTYVEVDSGAIFDISNTAHGASIPWLQGNGTVSLGTQTLTLTSAGSFDGFIQGIGGLTLTNGTTQLTGSNAYTGTTTIDAGAELDLLNNGSIVDSTVNVLAGGIFSLTLTNTGSSIVSLQGNGYVDTGLPSQTLTLANAADTFNGIIGGYGALAVSSGTETLTGANTYTGLTTINGGTLALSGNGSIAGSYSVTINSGGTLDISATNDGASVTALAGSGNVNLGAQTLTVTNASGQFYGSINGGGNLTVDAGNLLLYGANTYIGSTTINGGAYVTSENAQALTSTTAFQLNGGELDVMSSSLTTSAAMTLGAGTNTIGVAAPYTVQLDGQVSGSGGLALIGLGGGSLILTNGNNSYQGGTTISNQLGGITTLEVKATGALGSGDVTVGASSALDFIGTSGNIVSAGSRTITVDNSGNISFGNDSTLGSVTLNLASSAQGTIGGASIGDAQINNSGEVVVQDANAGHAVLTNVGNGIFGFLGNNDMSSATVVNNAGSTVFVTGIAGDNSALSMGSLSGGGDVLLGTNYDANNNPLPLTLTLGGLNQNDTIGGVIDDSAINSGVSAGDSVTKIGTGTLTLTDTNTYTGVTTVSNGTLQLGNGGTTGSVAGNIEDDATLVFNHSNAVNYGGTLSGSGAIIQQGAGSLTLDGNNSAFSGTTTVANGSLVVGSVIGNGATLGGNVLVDNGATLSGLGTISGDVNVQSGGIVTPGSAFGALTVNGNFTAAQNSVLNESFGAPTANFHTYGSGTSVLVGGDLTLNGVILNVTDAGGMGPGIYNVFSYGGTLSESNGGITLGSTPAGQTLQLQNLANSKQINLIDTSGLMLDIWNANGQATSSQMGGGSGTWSVTSQMWTDANADTPNVVIQPQPGFAVFGGTPGTVTVDNSAGNVSAAGLQFDVGGYTLTGDTLTLVGSNGNAPVIRVGDGSSASASMTAIIDNVITGSDGLVKSDLGTLVLAGNNSYTGGTTISGGTLQIGQGGNTGWIVGNVANNGALVFDRSDAVSFGGVISGSGSLSQSGSGTLTLTSAETYTGSTAVGAGKLALSGNGSIANSSGVSVANGATFDISAATSGASIASLNGNGSVNLGNQTLALTQANGNFSGVISGSGSITLVNGNQVLSGANTYTGVTTIDSSATLTLAGSLASSSSIDHGTLDVAASATGVSIRNLSGDGVVVLGSMLTMGGGSFAGTIAGTGGLVVSGSNTTLAGTNTYSGGTTIDNGTLSVSSDANLGAANGALSLSGGTLNVTGNTFTGTARAITLGSNGGTLDIADSTNTFTLGQSLSGGGALGKSGAGTVVLTGNNSYDGGTTISAGTLQIGNGGTAGAVTGNVANNGTLVFDRSDAVSFEGVISGSGSLTKQGAGTLTLMGANSYAGITIINAGTLQIGNGSTSGSIDGNVNDNAAMVFDRGDAVTFSGAIVGSGSLSQNGTGTLVLDGMSSAFTGTTTVQNGTLEVGDAATPSAFLGGNVVVNGGATLRGHGIIGGNVSNAGTVWAGGSIGTLTVEGNYTQTANGTLEVEATPNGQASLLSVGGTAHLAGSALVLADSGNWLARSSYTIVSAVGGVAGQFASANSNFTFLTPTLSYSAHDVTLTLQRNNINFNTVAQTPNQFAVATSLNALHYGNAIYDALLLSNADTARTALNQISGEIHASVRTAIMDDEQDVRDAVTDHLLDWTQDTGGQTGKMDNGTSVWTAATARSSSHQDDGNASTLDANGSGTLLGVDTPIGDVARVGGLIGSGNLSDSIGALDSSAHTHTRHAGLYASLQTGNFHLMGGAFYGWQSLSTDRNIAFSGVSGATTTRYNANTMQGYLDGSYAFTMGRGTLAPFVNVAAQQLHTDAFSESGSTAALSGLAQDSTQTYGTLGLRGALQIDPEGRVQAHASLGWQHAWDNANATATMQLISGSNAFTVQGVPVARDATAITAGFRFLVTPNLLLDATYNGQFAHRVNDQAAHLSLTYSF</sequence>
<dbReference type="InterPro" id="IPR011050">
    <property type="entry name" value="Pectin_lyase_fold/virulence"/>
</dbReference>
<dbReference type="Pfam" id="PF13018">
    <property type="entry name" value="ESPR"/>
    <property type="match status" value="1"/>
</dbReference>
<protein>
    <submittedName>
        <fullName evidence="5">Autotransporter-associated beta strand repeat-containing protein</fullName>
    </submittedName>
</protein>
<evidence type="ECO:0000313" key="5">
    <source>
        <dbReference type="EMBL" id="QRN54291.1"/>
    </source>
</evidence>
<gene>
    <name evidence="5" type="ORF">ISN74_02555</name>
</gene>